<dbReference type="InterPro" id="IPR053037">
    <property type="entry name" value="Pericyclase_pydY-like"/>
</dbReference>
<dbReference type="AlphaFoldDB" id="A0A0D2A545"/>
<evidence type="ECO:0000313" key="2">
    <source>
        <dbReference type="Proteomes" id="UP000053259"/>
    </source>
</evidence>
<gene>
    <name evidence="1" type="ORF">PV09_07091</name>
</gene>
<dbReference type="GeneID" id="27315064"/>
<accession>A0A0D2A545</accession>
<dbReference type="Proteomes" id="UP000053259">
    <property type="component" value="Unassembled WGS sequence"/>
</dbReference>
<dbReference type="HOGENOM" id="CLU_1541297_0_0_1"/>
<proteinExistence type="predicted"/>
<dbReference type="RefSeq" id="XP_016211489.1">
    <property type="nucleotide sequence ID" value="XM_016360812.1"/>
</dbReference>
<dbReference type="InParanoid" id="A0A0D2A545"/>
<dbReference type="PANTHER" id="PTHR38115:SF1">
    <property type="entry name" value="LIPOCALIN-LIKE DOMAIN-CONTAINING PROTEIN"/>
    <property type="match status" value="1"/>
</dbReference>
<sequence length="174" mass="20043">MGEPLDLSGKWTLSRALSDDSEEMLVLQNFNYFLRKAAKVGTITIVFRHDVKASPQTFEVTVIPPAGFAKESRTRQIDGERVEDKHFLFGTNYVIWNHRTKADELDDYFLEEEWVNDNLLEELIESGDGKFVNEGIWGMIEKDGKRQLVKRAIVKTTDGRRAVARQVFEYSPLD</sequence>
<keyword evidence="2" id="KW-1185">Reference proteome</keyword>
<dbReference type="EMBL" id="KN847554">
    <property type="protein sequence ID" value="KIW01620.1"/>
    <property type="molecule type" value="Genomic_DNA"/>
</dbReference>
<protein>
    <recommendedName>
        <fullName evidence="3">Lipocalin-like domain-containing protein</fullName>
    </recommendedName>
</protein>
<reference evidence="1 2" key="1">
    <citation type="submission" date="2015-01" db="EMBL/GenBank/DDBJ databases">
        <title>The Genome Sequence of Ochroconis gallopava CBS43764.</title>
        <authorList>
            <consortium name="The Broad Institute Genomics Platform"/>
            <person name="Cuomo C."/>
            <person name="de Hoog S."/>
            <person name="Gorbushina A."/>
            <person name="Stielow B."/>
            <person name="Teixiera M."/>
            <person name="Abouelleil A."/>
            <person name="Chapman S.B."/>
            <person name="Priest M."/>
            <person name="Young S.K."/>
            <person name="Wortman J."/>
            <person name="Nusbaum C."/>
            <person name="Birren B."/>
        </authorList>
    </citation>
    <scope>NUCLEOTIDE SEQUENCE [LARGE SCALE GENOMIC DNA]</scope>
    <source>
        <strain evidence="1 2">CBS 43764</strain>
    </source>
</reference>
<evidence type="ECO:0000313" key="1">
    <source>
        <dbReference type="EMBL" id="KIW01620.1"/>
    </source>
</evidence>
<name>A0A0D2A545_9PEZI</name>
<dbReference type="OrthoDB" id="425354at2759"/>
<evidence type="ECO:0008006" key="3">
    <source>
        <dbReference type="Google" id="ProtNLM"/>
    </source>
</evidence>
<organism evidence="1 2">
    <name type="scientific">Verruconis gallopava</name>
    <dbReference type="NCBI Taxonomy" id="253628"/>
    <lineage>
        <taxon>Eukaryota</taxon>
        <taxon>Fungi</taxon>
        <taxon>Dikarya</taxon>
        <taxon>Ascomycota</taxon>
        <taxon>Pezizomycotina</taxon>
        <taxon>Dothideomycetes</taxon>
        <taxon>Pleosporomycetidae</taxon>
        <taxon>Venturiales</taxon>
        <taxon>Sympoventuriaceae</taxon>
        <taxon>Verruconis</taxon>
    </lineage>
</organism>
<dbReference type="PANTHER" id="PTHR38115">
    <property type="entry name" value="LIPOCALIN-LIKE DOMAIN-CONTAINING PROTEIN"/>
    <property type="match status" value="1"/>
</dbReference>
<dbReference type="VEuPathDB" id="FungiDB:PV09_07091"/>